<feature type="compositionally biased region" description="Basic residues" evidence="2">
    <location>
        <begin position="456"/>
        <end position="470"/>
    </location>
</feature>
<keyword evidence="1" id="KW-0175">Coiled coil</keyword>
<feature type="coiled-coil region" evidence="1">
    <location>
        <begin position="688"/>
        <end position="746"/>
    </location>
</feature>
<sequence length="759" mass="88714">MENKKNHDEDLESEQVNPMDEVETDQDQETFKLDNTNSHYKSAPKLNNLPINDPRFLYHARAIMRPENTKHDDSINIRASETMERSMSPSEEQYSPVNQETDQSQQIYDFQFQRPSSFAGHQQQHPQSIDHQEHQYYSDPYYNQQNFAQTQNYEGYNSSFKPDNASIQNFQPPTPPEDQQIPLKTHHIMIQKYESVLQSLNYEFKSSLDQNKQLQEELNILEQNQAKDRQIIQELNSALYNSEGKEEIQRLVEEKNELKSENERMANQLLEMELQTEEIKKAANDTFAQNSEKYQQSEYFFRAKVDEMMQKVRESQTMAREKDEIIFTVSRENEALKADIRNLESVENALKDEIDDLVSKRKSLEDINQNLKNQICEQNIDLRRLDSANNTLTRENQSLLKNIELYKINTEEILKENNLLKDNLDKIEVSFSDQELVIQQLQSDKEQLKAEVDRVRRNRTLSRGPSRRSASRGTPVRDKSYEKSPLQDSPKPNKVHFNIPSRGTNASKPSFKNATAKSLYEEYIAKMKKDQDVDTKPQRMNQTFDHGFTNVSSNFNQESFGRDISGSEEGNKSIRPYEYYTPQKPPRSQNQNNFEPVHRTKNLESSSGFREALGFNQANTNLNNTVSGILQKEMEINDPPAAGVNSGSKDRTFARLTGNANELTPTRNTLSTLTRSFVHSTHQKEDSLKEIQENLLKFQIEKQQLENEFNRIPQSYKRSFAQREKRDILENKIEEVEKKINETKLFLRKRKKAERERSL</sequence>
<evidence type="ECO:0000313" key="3">
    <source>
        <dbReference type="EMBL" id="CAI2386739.1"/>
    </source>
</evidence>
<dbReference type="Proteomes" id="UP001295684">
    <property type="component" value="Unassembled WGS sequence"/>
</dbReference>
<feature type="compositionally biased region" description="Polar residues" evidence="2">
    <location>
        <begin position="85"/>
        <end position="102"/>
    </location>
</feature>
<gene>
    <name evidence="3" type="ORF">ECRASSUSDP1_LOCUS28363</name>
</gene>
<organism evidence="3 4">
    <name type="scientific">Euplotes crassus</name>
    <dbReference type="NCBI Taxonomy" id="5936"/>
    <lineage>
        <taxon>Eukaryota</taxon>
        <taxon>Sar</taxon>
        <taxon>Alveolata</taxon>
        <taxon>Ciliophora</taxon>
        <taxon>Intramacronucleata</taxon>
        <taxon>Spirotrichea</taxon>
        <taxon>Hypotrichia</taxon>
        <taxon>Euplotida</taxon>
        <taxon>Euplotidae</taxon>
        <taxon>Moneuplotes</taxon>
    </lineage>
</organism>
<name>A0AAD1Y8Q2_EUPCR</name>
<proteinExistence type="predicted"/>
<evidence type="ECO:0000256" key="1">
    <source>
        <dbReference type="SAM" id="Coils"/>
    </source>
</evidence>
<comment type="caution">
    <text evidence="3">The sequence shown here is derived from an EMBL/GenBank/DDBJ whole genome shotgun (WGS) entry which is preliminary data.</text>
</comment>
<dbReference type="EMBL" id="CAMPGE010029271">
    <property type="protein sequence ID" value="CAI2386739.1"/>
    <property type="molecule type" value="Genomic_DNA"/>
</dbReference>
<feature type="compositionally biased region" description="Polar residues" evidence="2">
    <location>
        <begin position="545"/>
        <end position="559"/>
    </location>
</feature>
<protein>
    <submittedName>
        <fullName evidence="3">Uncharacterized protein</fullName>
    </submittedName>
</protein>
<evidence type="ECO:0000313" key="4">
    <source>
        <dbReference type="Proteomes" id="UP001295684"/>
    </source>
</evidence>
<feature type="region of interest" description="Disordered" evidence="2">
    <location>
        <begin position="447"/>
        <end position="513"/>
    </location>
</feature>
<feature type="region of interest" description="Disordered" evidence="2">
    <location>
        <begin position="1"/>
        <end position="27"/>
    </location>
</feature>
<feature type="compositionally biased region" description="Polar residues" evidence="2">
    <location>
        <begin position="501"/>
        <end position="513"/>
    </location>
</feature>
<feature type="region of interest" description="Disordered" evidence="2">
    <location>
        <begin position="545"/>
        <end position="595"/>
    </location>
</feature>
<evidence type="ECO:0000256" key="2">
    <source>
        <dbReference type="SAM" id="MobiDB-lite"/>
    </source>
</evidence>
<accession>A0AAD1Y8Q2</accession>
<feature type="region of interest" description="Disordered" evidence="2">
    <location>
        <begin position="81"/>
        <end position="102"/>
    </location>
</feature>
<dbReference type="AlphaFoldDB" id="A0AAD1Y8Q2"/>
<reference evidence="3" key="1">
    <citation type="submission" date="2023-07" db="EMBL/GenBank/DDBJ databases">
        <authorList>
            <consortium name="AG Swart"/>
            <person name="Singh M."/>
            <person name="Singh A."/>
            <person name="Seah K."/>
            <person name="Emmerich C."/>
        </authorList>
    </citation>
    <scope>NUCLEOTIDE SEQUENCE</scope>
    <source>
        <strain evidence="3">DP1</strain>
    </source>
</reference>
<feature type="coiled-coil region" evidence="1">
    <location>
        <begin position="197"/>
        <end position="285"/>
    </location>
</feature>
<keyword evidence="4" id="KW-1185">Reference proteome</keyword>